<keyword evidence="5 10" id="KW-1133">Transmembrane helix</keyword>
<dbReference type="Pfam" id="PF13462">
    <property type="entry name" value="Thioredoxin_4"/>
    <property type="match status" value="1"/>
</dbReference>
<feature type="transmembrane region" description="Helical" evidence="10">
    <location>
        <begin position="277"/>
        <end position="294"/>
    </location>
</feature>
<reference evidence="13" key="1">
    <citation type="submission" date="2023-07" db="EMBL/GenBank/DDBJ databases">
        <title>Two novel species in the genus Flavivirga.</title>
        <authorList>
            <person name="Kwon K."/>
        </authorList>
    </citation>
    <scope>NUCLEOTIDE SEQUENCE</scope>
    <source>
        <strain evidence="13">KACC 14158</strain>
    </source>
</reference>
<dbReference type="Proteomes" id="UP001176806">
    <property type="component" value="Unassembled WGS sequence"/>
</dbReference>
<keyword evidence="14" id="KW-1185">Reference proteome</keyword>
<feature type="domain" description="Vitamin K epoxide reductase" evidence="11">
    <location>
        <begin position="167"/>
        <end position="289"/>
    </location>
</feature>
<protein>
    <submittedName>
        <fullName evidence="13">Vitamin K epoxide reductase family protein</fullName>
    </submittedName>
</protein>
<evidence type="ECO:0000256" key="4">
    <source>
        <dbReference type="ARBA" id="ARBA00022719"/>
    </source>
</evidence>
<evidence type="ECO:0000313" key="14">
    <source>
        <dbReference type="Proteomes" id="UP001176806"/>
    </source>
</evidence>
<evidence type="ECO:0000256" key="7">
    <source>
        <dbReference type="ARBA" id="ARBA00023136"/>
    </source>
</evidence>
<keyword evidence="7 10" id="KW-0472">Membrane</keyword>
<dbReference type="Gene3D" id="3.40.30.10">
    <property type="entry name" value="Glutaredoxin"/>
    <property type="match status" value="1"/>
</dbReference>
<dbReference type="SUPFAM" id="SSF52833">
    <property type="entry name" value="Thioredoxin-like"/>
    <property type="match status" value="1"/>
</dbReference>
<comment type="subcellular location">
    <subcellularLocation>
        <location evidence="1">Membrane</location>
        <topology evidence="1">Multi-pass membrane protein</topology>
    </subcellularLocation>
</comment>
<accession>A0ABT8WKI3</accession>
<name>A0ABT8WKI3_9FLAO</name>
<evidence type="ECO:0000259" key="11">
    <source>
        <dbReference type="Pfam" id="PF07884"/>
    </source>
</evidence>
<keyword evidence="9" id="KW-0676">Redox-active center</keyword>
<comment type="caution">
    <text evidence="13">The sequence shown here is derived from an EMBL/GenBank/DDBJ whole genome shotgun (WGS) entry which is preliminary data.</text>
</comment>
<evidence type="ECO:0000313" key="13">
    <source>
        <dbReference type="EMBL" id="MDO5973494.1"/>
    </source>
</evidence>
<proteinExistence type="inferred from homology"/>
<dbReference type="InterPro" id="IPR012932">
    <property type="entry name" value="VKOR"/>
</dbReference>
<keyword evidence="6" id="KW-0560">Oxidoreductase</keyword>
<dbReference type="InterPro" id="IPR012336">
    <property type="entry name" value="Thioredoxin-like_fold"/>
</dbReference>
<dbReference type="CDD" id="cd12921">
    <property type="entry name" value="VKOR_4"/>
    <property type="match status" value="1"/>
</dbReference>
<dbReference type="EMBL" id="JAUOEL010000001">
    <property type="protein sequence ID" value="MDO5973494.1"/>
    <property type="molecule type" value="Genomic_DNA"/>
</dbReference>
<keyword evidence="3 10" id="KW-0812">Transmembrane</keyword>
<dbReference type="InterPro" id="IPR036249">
    <property type="entry name" value="Thioredoxin-like_sf"/>
</dbReference>
<evidence type="ECO:0000256" key="3">
    <source>
        <dbReference type="ARBA" id="ARBA00022692"/>
    </source>
</evidence>
<evidence type="ECO:0000256" key="9">
    <source>
        <dbReference type="ARBA" id="ARBA00023284"/>
    </source>
</evidence>
<evidence type="ECO:0000256" key="5">
    <source>
        <dbReference type="ARBA" id="ARBA00022989"/>
    </source>
</evidence>
<feature type="transmembrane region" description="Helical" evidence="10">
    <location>
        <begin position="248"/>
        <end position="265"/>
    </location>
</feature>
<evidence type="ECO:0000256" key="10">
    <source>
        <dbReference type="SAM" id="Phobius"/>
    </source>
</evidence>
<comment type="similarity">
    <text evidence="2">Belongs to the VKOR family.</text>
</comment>
<feature type="transmembrane region" description="Helical" evidence="10">
    <location>
        <begin position="161"/>
        <end position="181"/>
    </location>
</feature>
<gene>
    <name evidence="13" type="ORF">Q4Q40_04785</name>
</gene>
<evidence type="ECO:0000259" key="12">
    <source>
        <dbReference type="Pfam" id="PF13462"/>
    </source>
</evidence>
<evidence type="ECO:0000256" key="6">
    <source>
        <dbReference type="ARBA" id="ARBA00023002"/>
    </source>
</evidence>
<evidence type="ECO:0000256" key="1">
    <source>
        <dbReference type="ARBA" id="ARBA00004141"/>
    </source>
</evidence>
<feature type="transmembrane region" description="Helical" evidence="10">
    <location>
        <begin position="224"/>
        <end position="242"/>
    </location>
</feature>
<evidence type="ECO:0000256" key="2">
    <source>
        <dbReference type="ARBA" id="ARBA00006214"/>
    </source>
</evidence>
<organism evidence="13 14">
    <name type="scientific">Flavivirga jejuensis</name>
    <dbReference type="NCBI Taxonomy" id="870487"/>
    <lineage>
        <taxon>Bacteria</taxon>
        <taxon>Pseudomonadati</taxon>
        <taxon>Bacteroidota</taxon>
        <taxon>Flavobacteriia</taxon>
        <taxon>Flavobacteriales</taxon>
        <taxon>Flavobacteriaceae</taxon>
        <taxon>Flavivirga</taxon>
    </lineage>
</organism>
<dbReference type="Pfam" id="PF07884">
    <property type="entry name" value="VKOR"/>
    <property type="match status" value="1"/>
</dbReference>
<feature type="domain" description="Thioredoxin-like fold" evidence="12">
    <location>
        <begin position="370"/>
        <end position="522"/>
    </location>
</feature>
<dbReference type="RefSeq" id="WP_303300587.1">
    <property type="nucleotide sequence ID" value="NZ_BAABDA010000042.1"/>
</dbReference>
<feature type="transmembrane region" description="Helical" evidence="10">
    <location>
        <begin position="137"/>
        <end position="155"/>
    </location>
</feature>
<dbReference type="InterPro" id="IPR038354">
    <property type="entry name" value="VKOR_sf"/>
</dbReference>
<sequence>MSINLFFILKKTLINLGIRINNNELKFQLLSNPTYPSLHAITSALDYFNIQYSALELPKKIEIIDQLPEIFMATSTNRYGNDFFMAKKIGANIKLIYSNNKKEIVYPENFLTIWSGVIVAIDKDDTKFKLKKTRQKTILNLINIAAVVSVIGMFFLIKVSLLQSCYFFLSIVGIYISLLIFKHEGEFQSNVLDKFCSAHKSMSCDAVLNSRGATIFNYFKLSDISFIYFVASSLTCLFFNLLFIDYTLIKLLSLTSIPITIYSIFHQYKIVKKWCPLCLGIVTVLWLQCGVLFFENGFLQSSEFSPLGSFTLLFCFMITASLWIYIKPLIKKTQAFEQLKIEHYKLKKNFQIFSSIYDKGKTISFPLFQGIVLGNHSAKLNILIITNPLCLYCKETHEDIEKLLNKFSEEVKVTICFNVSSEDKNSIIYKVVNRLLKIHDSEPERITRKALNEVYEKNADLDKWLLKWGKIDAEYNDYNTTIELQHQWYKKNNIDYTPAIYLNDKPFPKHYRVNEISFFIEDLISQIKLEKTSDDFVPCN</sequence>
<keyword evidence="8" id="KW-1015">Disulfide bond</keyword>
<keyword evidence="4" id="KW-0874">Quinone</keyword>
<dbReference type="Gene3D" id="1.20.1440.130">
    <property type="entry name" value="VKOR domain"/>
    <property type="match status" value="1"/>
</dbReference>
<evidence type="ECO:0000256" key="8">
    <source>
        <dbReference type="ARBA" id="ARBA00023157"/>
    </source>
</evidence>
<feature type="transmembrane region" description="Helical" evidence="10">
    <location>
        <begin position="306"/>
        <end position="326"/>
    </location>
</feature>